<dbReference type="PANTHER" id="PTHR22762:SF166">
    <property type="entry name" value="ALPHA-GLUCOSIDASE"/>
    <property type="match status" value="1"/>
</dbReference>
<proteinExistence type="inferred from homology"/>
<dbReference type="RefSeq" id="WP_078500291.1">
    <property type="nucleotide sequence ID" value="NZ_MSZX01000007.1"/>
</dbReference>
<feature type="domain" description="DUF5110" evidence="7">
    <location>
        <begin position="688"/>
        <end position="759"/>
    </location>
</feature>
<accession>A0A1T2X8H3</accession>
<dbReference type="Pfam" id="PF17137">
    <property type="entry name" value="DUF5110"/>
    <property type="match status" value="1"/>
</dbReference>
<dbReference type="GO" id="GO:0005975">
    <property type="term" value="P:carbohydrate metabolic process"/>
    <property type="evidence" value="ECO:0007669"/>
    <property type="project" value="InterPro"/>
</dbReference>
<evidence type="ECO:0000259" key="8">
    <source>
        <dbReference type="Pfam" id="PF21365"/>
    </source>
</evidence>
<feature type="domain" description="Glycoside hydrolase family 31 N-terminal" evidence="6">
    <location>
        <begin position="48"/>
        <end position="210"/>
    </location>
</feature>
<dbReference type="Gene3D" id="2.60.40.1180">
    <property type="entry name" value="Golgi alpha-mannosidase II"/>
    <property type="match status" value="2"/>
</dbReference>
<evidence type="ECO:0000313" key="10">
    <source>
        <dbReference type="Proteomes" id="UP000190188"/>
    </source>
</evidence>
<evidence type="ECO:0000256" key="4">
    <source>
        <dbReference type="RuleBase" id="RU361185"/>
    </source>
</evidence>
<dbReference type="Pfam" id="PF21365">
    <property type="entry name" value="Glyco_hydro_31_3rd"/>
    <property type="match status" value="1"/>
</dbReference>
<feature type="domain" description="Glycoside hydrolase family 31 TIM barrel" evidence="5">
    <location>
        <begin position="252"/>
        <end position="577"/>
    </location>
</feature>
<dbReference type="InterPro" id="IPR017853">
    <property type="entry name" value="GH"/>
</dbReference>
<dbReference type="SUPFAM" id="SSF51011">
    <property type="entry name" value="Glycosyl hydrolase domain"/>
    <property type="match status" value="1"/>
</dbReference>
<keyword evidence="2 4" id="KW-0378">Hydrolase</keyword>
<dbReference type="PANTHER" id="PTHR22762">
    <property type="entry name" value="ALPHA-GLUCOSIDASE"/>
    <property type="match status" value="1"/>
</dbReference>
<gene>
    <name evidence="9" type="ORF">BVG16_18075</name>
</gene>
<evidence type="ECO:0000313" key="9">
    <source>
        <dbReference type="EMBL" id="OPA76125.1"/>
    </source>
</evidence>
<dbReference type="CDD" id="cd14752">
    <property type="entry name" value="GH31_N"/>
    <property type="match status" value="1"/>
</dbReference>
<dbReference type="Gene3D" id="3.20.20.80">
    <property type="entry name" value="Glycosidases"/>
    <property type="match status" value="1"/>
</dbReference>
<dbReference type="GO" id="GO:0004553">
    <property type="term" value="F:hydrolase activity, hydrolyzing O-glycosyl compounds"/>
    <property type="evidence" value="ECO:0007669"/>
    <property type="project" value="InterPro"/>
</dbReference>
<dbReference type="Pfam" id="PF13802">
    <property type="entry name" value="Gal_mutarotas_2"/>
    <property type="match status" value="1"/>
</dbReference>
<evidence type="ECO:0000256" key="3">
    <source>
        <dbReference type="ARBA" id="ARBA00023295"/>
    </source>
</evidence>
<dbReference type="AlphaFoldDB" id="A0A1T2X8H3"/>
<organism evidence="9 10">
    <name type="scientific">Paenibacillus selenitireducens</name>
    <dbReference type="NCBI Taxonomy" id="1324314"/>
    <lineage>
        <taxon>Bacteria</taxon>
        <taxon>Bacillati</taxon>
        <taxon>Bacillota</taxon>
        <taxon>Bacilli</taxon>
        <taxon>Bacillales</taxon>
        <taxon>Paenibacillaceae</taxon>
        <taxon>Paenibacillus</taxon>
    </lineage>
</organism>
<evidence type="ECO:0000259" key="6">
    <source>
        <dbReference type="Pfam" id="PF13802"/>
    </source>
</evidence>
<dbReference type="InterPro" id="IPR013780">
    <property type="entry name" value="Glyco_hydro_b"/>
</dbReference>
<dbReference type="InterPro" id="IPR048395">
    <property type="entry name" value="Glyco_hydro_31_C"/>
</dbReference>
<feature type="domain" description="Glycosyl hydrolase family 31 C-terminal" evidence="8">
    <location>
        <begin position="585"/>
        <end position="671"/>
    </location>
</feature>
<name>A0A1T2X8H3_9BACL</name>
<dbReference type="Pfam" id="PF01055">
    <property type="entry name" value="Glyco_hydro_31_2nd"/>
    <property type="match status" value="1"/>
</dbReference>
<dbReference type="InterPro" id="IPR000322">
    <property type="entry name" value="Glyco_hydro_31_TIM"/>
</dbReference>
<keyword evidence="10" id="KW-1185">Reference proteome</keyword>
<dbReference type="OrthoDB" id="176168at2"/>
<dbReference type="GO" id="GO:0030246">
    <property type="term" value="F:carbohydrate binding"/>
    <property type="evidence" value="ECO:0007669"/>
    <property type="project" value="InterPro"/>
</dbReference>
<dbReference type="InterPro" id="IPR030458">
    <property type="entry name" value="Glyco_hydro_31_AS"/>
</dbReference>
<reference evidence="9 10" key="1">
    <citation type="submission" date="2017-01" db="EMBL/GenBank/DDBJ databases">
        <title>Genome analysis of Paenibacillus selenitrireducens ES3-24.</title>
        <authorList>
            <person name="Xu D."/>
            <person name="Yao R."/>
            <person name="Zheng S."/>
        </authorList>
    </citation>
    <scope>NUCLEOTIDE SEQUENCE [LARGE SCALE GENOMIC DNA]</scope>
    <source>
        <strain evidence="9 10">ES3-24</strain>
    </source>
</reference>
<keyword evidence="3 4" id="KW-0326">Glycosidase</keyword>
<dbReference type="InterPro" id="IPR011013">
    <property type="entry name" value="Gal_mutarotase_sf_dom"/>
</dbReference>
<evidence type="ECO:0000256" key="1">
    <source>
        <dbReference type="ARBA" id="ARBA00007806"/>
    </source>
</evidence>
<dbReference type="CDD" id="cd06604">
    <property type="entry name" value="GH31_glucosidase_II_MalA"/>
    <property type="match status" value="1"/>
</dbReference>
<dbReference type="STRING" id="1324314.BVG16_18075"/>
<evidence type="ECO:0000259" key="7">
    <source>
        <dbReference type="Pfam" id="PF17137"/>
    </source>
</evidence>
<evidence type="ECO:0000259" key="5">
    <source>
        <dbReference type="Pfam" id="PF01055"/>
    </source>
</evidence>
<dbReference type="EMBL" id="MSZX01000007">
    <property type="protein sequence ID" value="OPA76125.1"/>
    <property type="molecule type" value="Genomic_DNA"/>
</dbReference>
<dbReference type="SUPFAM" id="SSF74650">
    <property type="entry name" value="Galactose mutarotase-like"/>
    <property type="match status" value="1"/>
</dbReference>
<dbReference type="Proteomes" id="UP000190188">
    <property type="component" value="Unassembled WGS sequence"/>
</dbReference>
<dbReference type="SUPFAM" id="SSF51445">
    <property type="entry name" value="(Trans)glycosidases"/>
    <property type="match status" value="1"/>
</dbReference>
<dbReference type="Gene3D" id="2.60.40.1760">
    <property type="entry name" value="glycosyl hydrolase (family 31)"/>
    <property type="match status" value="1"/>
</dbReference>
<dbReference type="InterPro" id="IPR025887">
    <property type="entry name" value="Glyco_hydro_31_N_dom"/>
</dbReference>
<evidence type="ECO:0000256" key="2">
    <source>
        <dbReference type="ARBA" id="ARBA00022801"/>
    </source>
</evidence>
<comment type="similarity">
    <text evidence="1 4">Belongs to the glycosyl hydrolase 31 family.</text>
</comment>
<dbReference type="PROSITE" id="PS00129">
    <property type="entry name" value="GLYCOSYL_HYDROL_F31_1"/>
    <property type="match status" value="1"/>
</dbReference>
<sequence>MEGSAAIRPDKFGVTDVQALWKTVGAFIGLQQDGDAYICRGEKANAAIVFLTDDVVRIKLFHGDQVDLSTTVAVLPQVGSVQVITEEKDDSLRFRTSAVQLVLDKRTFSFSLEDLAGRVITRQNQVSWNPRGEIQASYVMPEDSHFYGLGEKTSFLDKRGERYTNWNTDVYAPHVPEIEALYESIPLLIHMLGEYSYGLFLDNPGRTEFDMRTHGEAFTVGCGTGAYDLYFINGPHLKDVVSRYTALTGRIELPPKWAIGYHQSRYSYMDQQEVLELARTFRAKQIPCDVIYLDIHYMDEYRVFTFDPVRFPDPKGMMEELKSMGIRIIPIVDPGVKKDAKYSVYQEGVRENHFVRKLEGDIFFGEVWPGISAFPDFTEDRTSAWWGGLHRYYTELGIEGIWNDMNEPALFNESKTMDLDAMHGNNGKPLTHEELHNLYGMLMSKATYEGLTGQLDGHRPFVLTRAGYAGIQRYAAVWTGDNRSFWEHMALAMPMVMNMGLSGIPFAGPDIGGFAHHASGELLARWTQMGAFFPYCRNHSAMGTVRQEPWSFGEKTEEIVREYIGLRYRFMPHLYNLFQVAAKQGLPILRPLVLEYPTDPNVSNLSDQFLLGEDLLIAPVYRPDTDHRVVYLPAGTWIDYWTGEAHEGGRHILAHAPIEIMPMYVRAGGILAEGTLKQSADDPANDAVTLHIYGAAASADFKASYSLYEDDGVSFDYRQGTCSELSLNVEGNADTVQLSWSYDRQGKYQPAREQLRFTLRQPSFVPSGVSGLNHRSIDELMAGEAGWAWDEACQELLIQVADQADGGKVSITVA</sequence>
<protein>
    <submittedName>
        <fullName evidence="9">Alpha-glucosidase</fullName>
    </submittedName>
</protein>
<comment type="caution">
    <text evidence="9">The sequence shown here is derived from an EMBL/GenBank/DDBJ whole genome shotgun (WGS) entry which is preliminary data.</text>
</comment>
<dbReference type="InterPro" id="IPR033403">
    <property type="entry name" value="DUF5110"/>
</dbReference>